<evidence type="ECO:0000256" key="1">
    <source>
        <dbReference type="ARBA" id="ARBA00010013"/>
    </source>
</evidence>
<name>E4UCJ1_LIBSC</name>
<dbReference type="Proteomes" id="UP000007038">
    <property type="component" value="Chromosome"/>
</dbReference>
<accession>E4UCJ1</accession>
<keyword evidence="3" id="KW-1133">Transmembrane helix</keyword>
<dbReference type="EMBL" id="CP002371">
    <property type="protein sequence ID" value="ADR52081.1"/>
    <property type="molecule type" value="Genomic_DNA"/>
</dbReference>
<dbReference type="AlphaFoldDB" id="E4UCJ1"/>
<dbReference type="eggNOG" id="COG3470">
    <property type="taxonomic scope" value="Bacteria"/>
</dbReference>
<dbReference type="HOGENOM" id="CLU_100963_1_0_5"/>
<evidence type="ECO:0000313" key="4">
    <source>
        <dbReference type="EMBL" id="ADR52081.1"/>
    </source>
</evidence>
<dbReference type="PIRSF" id="PIRSF017018">
    <property type="entry name" value="Tp34"/>
    <property type="match status" value="1"/>
</dbReference>
<proteinExistence type="inferred from homology"/>
<comment type="similarity">
    <text evidence="1">Belongs to the UPF0423 family.</text>
</comment>
<feature type="transmembrane region" description="Helical" evidence="3">
    <location>
        <begin position="6"/>
        <end position="24"/>
    </location>
</feature>
<evidence type="ECO:0000256" key="2">
    <source>
        <dbReference type="ARBA" id="ARBA00022729"/>
    </source>
</evidence>
<dbReference type="Pfam" id="PF10634">
    <property type="entry name" value="Iron_transport"/>
    <property type="match status" value="1"/>
</dbReference>
<reference evidence="5" key="1">
    <citation type="submission" date="2010-11" db="EMBL/GenBank/DDBJ databases">
        <title>Complete genome sequence of Candidatus Liberibacter solanacearum CLso-ZC1.</title>
        <authorList>
            <person name="Lin H."/>
            <person name="Doddapaneni H.V."/>
            <person name="Lou B."/>
            <person name="Civerolo E.L."/>
            <person name="Chen C."/>
            <person name="Duan Y."/>
            <person name="Zhou L."/>
            <person name="Glynn J."/>
        </authorList>
    </citation>
    <scope>NUCLEOTIDE SEQUENCE [LARGE SCALE GENOMIC DNA]</scope>
    <source>
        <strain evidence="5">CLso-ZC1</strain>
    </source>
</reference>
<dbReference type="STRING" id="658172.CKC_01650"/>
<organism evidence="4 5">
    <name type="scientific">Liberibacter solanacearum (strain CLso-ZC1)</name>
    <dbReference type="NCBI Taxonomy" id="658172"/>
    <lineage>
        <taxon>Bacteria</taxon>
        <taxon>Pseudomonadati</taxon>
        <taxon>Pseudomonadota</taxon>
        <taxon>Alphaproteobacteria</taxon>
        <taxon>Hyphomicrobiales</taxon>
        <taxon>Rhizobiaceae</taxon>
        <taxon>Liberibacter</taxon>
    </lineage>
</organism>
<sequence length="209" mass="24043">MLHEDVFIIFIFIFIFIILILCVYIGKKMRFVYYSVTLCLMLFSSVVFAKEYPVGHPTIKNGMEIQAVYLQPITMDINSEHHLAADKSDIHLEADIHAVQDNPNGFAEGDWIPYLTIEYSISKIGVDSQEQSGTFMPMIASDGPHYGDNIKLNGYGKYRVTYKIYPSSHNKKVEFGRHIDKETGVSPWFDPFEISWDFTYSGLGRKQNY</sequence>
<keyword evidence="3" id="KW-0812">Transmembrane</keyword>
<dbReference type="Gene3D" id="2.60.40.2480">
    <property type="entry name" value="Periplasmic metal-binding protein Tp34-type"/>
    <property type="match status" value="1"/>
</dbReference>
<keyword evidence="3" id="KW-0472">Membrane</keyword>
<feature type="transmembrane region" description="Helical" evidence="3">
    <location>
        <begin position="31"/>
        <end position="49"/>
    </location>
</feature>
<reference evidence="4 5" key="3">
    <citation type="journal article" date="2011" name="PLoS ONE">
        <title>The Complete Genome Sequence of 'Candidatus Liberibacter solanacearum', the Bacterium Associated with Potato Zebra Chip Disease.</title>
        <authorList>
            <person name="Lin H."/>
            <person name="Lou B."/>
            <person name="Glynn J.M."/>
            <person name="Doddapaneni H."/>
            <person name="Civerolo E.L."/>
            <person name="Chen C."/>
            <person name="Duan Y."/>
            <person name="Zhou L."/>
            <person name="Vahling C.M."/>
        </authorList>
    </citation>
    <scope>NUCLEOTIDE SEQUENCE [LARGE SCALE GENOMIC DNA]</scope>
    <source>
        <strain evidence="4 5">CLso-ZC1</strain>
    </source>
</reference>
<evidence type="ECO:0000313" key="5">
    <source>
        <dbReference type="Proteomes" id="UP000007038"/>
    </source>
</evidence>
<keyword evidence="2" id="KW-0732">Signal</keyword>
<protein>
    <submittedName>
        <fullName evidence="4">Uncharacterized protein</fullName>
    </submittedName>
</protein>
<reference key="2">
    <citation type="submission" date="2010-11" db="EMBL/GenBank/DDBJ databases">
        <authorList>
            <person name="Lin H."/>
            <person name="Doddapaneni H.V."/>
            <person name="Lou B."/>
            <person name="Civerolo E.L."/>
            <person name="Chen C."/>
            <person name="Duan Y."/>
            <person name="Zhou L."/>
            <person name="Glynn J."/>
        </authorList>
    </citation>
    <scope>NUCLEOTIDE SEQUENCE</scope>
    <source>
        <strain>CLso-ZC1</strain>
    </source>
</reference>
<dbReference type="KEGG" id="lso:CKC_01650"/>
<gene>
    <name evidence="4" type="ordered locus">CKC_01650</name>
</gene>
<dbReference type="InterPro" id="IPR018470">
    <property type="entry name" value="Metal-bd_Tp34-typ"/>
</dbReference>
<dbReference type="InterPro" id="IPR038482">
    <property type="entry name" value="Tp34-type_sf"/>
</dbReference>
<evidence type="ECO:0000256" key="3">
    <source>
        <dbReference type="SAM" id="Phobius"/>
    </source>
</evidence>